<keyword evidence="9" id="KW-0460">Magnesium</keyword>
<protein>
    <recommendedName>
        <fullName evidence="5 9">Molybdopterin molybdenumtransferase</fullName>
        <ecNumber evidence="4 9">2.10.1.1</ecNumber>
    </recommendedName>
</protein>
<dbReference type="Pfam" id="PF03453">
    <property type="entry name" value="MoeA_N"/>
    <property type="match status" value="1"/>
</dbReference>
<evidence type="ECO:0000313" key="11">
    <source>
        <dbReference type="EMBL" id="MCY9697522.1"/>
    </source>
</evidence>
<gene>
    <name evidence="11" type="ORF">M5X19_32390</name>
</gene>
<organism evidence="11 12">
    <name type="scientific">Paenibacillus alginolyticus</name>
    <dbReference type="NCBI Taxonomy" id="59839"/>
    <lineage>
        <taxon>Bacteria</taxon>
        <taxon>Bacillati</taxon>
        <taxon>Bacillota</taxon>
        <taxon>Bacilli</taxon>
        <taxon>Bacillales</taxon>
        <taxon>Paenibacillaceae</taxon>
        <taxon>Paenibacillus</taxon>
    </lineage>
</organism>
<dbReference type="EMBL" id="JAMDMX010000148">
    <property type="protein sequence ID" value="MCY9697522.1"/>
    <property type="molecule type" value="Genomic_DNA"/>
</dbReference>
<evidence type="ECO:0000256" key="4">
    <source>
        <dbReference type="ARBA" id="ARBA00013269"/>
    </source>
</evidence>
<accession>A0ABT4GMS8</accession>
<dbReference type="PANTHER" id="PTHR10192:SF5">
    <property type="entry name" value="GEPHYRIN"/>
    <property type="match status" value="1"/>
</dbReference>
<dbReference type="InterPro" id="IPR005111">
    <property type="entry name" value="MoeA_C_domain_IV"/>
</dbReference>
<comment type="pathway">
    <text evidence="2 9">Cofactor biosynthesis; molybdopterin biosynthesis.</text>
</comment>
<evidence type="ECO:0000256" key="3">
    <source>
        <dbReference type="ARBA" id="ARBA00010763"/>
    </source>
</evidence>
<reference evidence="11 12" key="1">
    <citation type="submission" date="2022-05" db="EMBL/GenBank/DDBJ databases">
        <title>Genome Sequencing of Bee-Associated Microbes.</title>
        <authorList>
            <person name="Dunlap C."/>
        </authorList>
    </citation>
    <scope>NUCLEOTIDE SEQUENCE [LARGE SCALE GENOMIC DNA]</scope>
    <source>
        <strain evidence="11 12">NRRL B-14421</strain>
    </source>
</reference>
<dbReference type="InterPro" id="IPR038987">
    <property type="entry name" value="MoeA-like"/>
</dbReference>
<evidence type="ECO:0000259" key="10">
    <source>
        <dbReference type="SMART" id="SM00852"/>
    </source>
</evidence>
<dbReference type="Gene3D" id="3.90.105.10">
    <property type="entry name" value="Molybdopterin biosynthesis moea protein, domain 2"/>
    <property type="match status" value="1"/>
</dbReference>
<dbReference type="Proteomes" id="UP001527099">
    <property type="component" value="Unassembled WGS sequence"/>
</dbReference>
<comment type="function">
    <text evidence="1 9">Catalyzes the insertion of molybdate into adenylated molybdopterin with the concomitant release of AMP.</text>
</comment>
<dbReference type="InterPro" id="IPR005110">
    <property type="entry name" value="MoeA_linker/N"/>
</dbReference>
<comment type="similarity">
    <text evidence="3 9">Belongs to the MoeA family.</text>
</comment>
<evidence type="ECO:0000256" key="1">
    <source>
        <dbReference type="ARBA" id="ARBA00002901"/>
    </source>
</evidence>
<dbReference type="CDD" id="cd00887">
    <property type="entry name" value="MoeA"/>
    <property type="match status" value="1"/>
</dbReference>
<evidence type="ECO:0000256" key="2">
    <source>
        <dbReference type="ARBA" id="ARBA00005046"/>
    </source>
</evidence>
<keyword evidence="9" id="KW-0479">Metal-binding</keyword>
<sequence length="421" mass="45763">MLEKRTPISVGEAVCNLMKFASPGLIEMVALELAHGRYLSEDLVADQDIPSFDRSPYDGFAIRSEDAVQATKDHPVTFEVIGKIGAGSVYSGKVGPFQAVRIMTGAEIPKNCDAVIMLELTSQYEENGQTYIDIKRSLKHGANISVQGEDARKGMILAKRGTYIHPGIMALLATFGYSQVPVARKPVIGIIATGSELLDVKEPLVPGKIRNSNTYMILSQIQRAGGEAKYLGKLSDDLETCYSAVKASLNQVDMLITTGGVSVGDYDYLPAIYEKLGATVLFNKVAMRPGSVTTVAHLDHKLLFGLSGNPSACYVGFELFVRPIVRTSLFNGKPHLKKEKAILGESFLKPNPFTRFVRAKLTYDEGKLMVSPSGFDKSSAVSSLAEANALIVLQGGTRGYDKGMYVDVLLLEDHQGSEWPW</sequence>
<keyword evidence="6 9" id="KW-0500">Molybdenum</keyword>
<dbReference type="Gene3D" id="2.40.340.10">
    <property type="entry name" value="MoeA, C-terminal, domain IV"/>
    <property type="match status" value="1"/>
</dbReference>
<dbReference type="SUPFAM" id="SSF63867">
    <property type="entry name" value="MoeA C-terminal domain-like"/>
    <property type="match status" value="1"/>
</dbReference>
<keyword evidence="12" id="KW-1185">Reference proteome</keyword>
<dbReference type="SMART" id="SM00852">
    <property type="entry name" value="MoCF_biosynth"/>
    <property type="match status" value="1"/>
</dbReference>
<dbReference type="Pfam" id="PF03454">
    <property type="entry name" value="MoeA_C"/>
    <property type="match status" value="1"/>
</dbReference>
<dbReference type="PANTHER" id="PTHR10192">
    <property type="entry name" value="MOLYBDOPTERIN BIOSYNTHESIS PROTEIN"/>
    <property type="match status" value="1"/>
</dbReference>
<dbReference type="InterPro" id="IPR036425">
    <property type="entry name" value="MoaB/Mog-like_dom_sf"/>
</dbReference>
<evidence type="ECO:0000256" key="9">
    <source>
        <dbReference type="RuleBase" id="RU365090"/>
    </source>
</evidence>
<dbReference type="NCBIfam" id="NF045515">
    <property type="entry name" value="Glp_gephyrin"/>
    <property type="match status" value="1"/>
</dbReference>
<dbReference type="RefSeq" id="WP_029194289.1">
    <property type="nucleotide sequence ID" value="NZ_JAMDMW010000078.1"/>
</dbReference>
<dbReference type="InterPro" id="IPR001453">
    <property type="entry name" value="MoaB/Mog_dom"/>
</dbReference>
<dbReference type="Pfam" id="PF00994">
    <property type="entry name" value="MoCF_biosynth"/>
    <property type="match status" value="1"/>
</dbReference>
<dbReference type="InterPro" id="IPR036688">
    <property type="entry name" value="MoeA_C_domain_IV_sf"/>
</dbReference>
<evidence type="ECO:0000256" key="6">
    <source>
        <dbReference type="ARBA" id="ARBA00022505"/>
    </source>
</evidence>
<comment type="caution">
    <text evidence="11">The sequence shown here is derived from an EMBL/GenBank/DDBJ whole genome shotgun (WGS) entry which is preliminary data.</text>
</comment>
<dbReference type="Gene3D" id="3.40.980.10">
    <property type="entry name" value="MoaB/Mog-like domain"/>
    <property type="match status" value="1"/>
</dbReference>
<dbReference type="SUPFAM" id="SSF53218">
    <property type="entry name" value="Molybdenum cofactor biosynthesis proteins"/>
    <property type="match status" value="1"/>
</dbReference>
<comment type="catalytic activity">
    <reaction evidence="8">
        <text>adenylyl-molybdopterin + molybdate = Mo-molybdopterin + AMP + H(+)</text>
        <dbReference type="Rhea" id="RHEA:35047"/>
        <dbReference type="ChEBI" id="CHEBI:15378"/>
        <dbReference type="ChEBI" id="CHEBI:36264"/>
        <dbReference type="ChEBI" id="CHEBI:62727"/>
        <dbReference type="ChEBI" id="CHEBI:71302"/>
        <dbReference type="ChEBI" id="CHEBI:456215"/>
        <dbReference type="EC" id="2.10.1.1"/>
    </reaction>
</comment>
<dbReference type="SUPFAM" id="SSF63882">
    <property type="entry name" value="MoeA N-terminal region -like"/>
    <property type="match status" value="1"/>
</dbReference>
<comment type="cofactor">
    <cofactor evidence="9">
        <name>Mg(2+)</name>
        <dbReference type="ChEBI" id="CHEBI:18420"/>
    </cofactor>
</comment>
<evidence type="ECO:0000256" key="7">
    <source>
        <dbReference type="ARBA" id="ARBA00023150"/>
    </source>
</evidence>
<dbReference type="NCBIfam" id="TIGR00177">
    <property type="entry name" value="molyb_syn"/>
    <property type="match status" value="1"/>
</dbReference>
<name>A0ABT4GMS8_9BACL</name>
<dbReference type="Gene3D" id="2.170.190.11">
    <property type="entry name" value="Molybdopterin biosynthesis moea protein, domain 3"/>
    <property type="match status" value="1"/>
</dbReference>
<feature type="domain" description="MoaB/Mog" evidence="10">
    <location>
        <begin position="189"/>
        <end position="327"/>
    </location>
</feature>
<evidence type="ECO:0000256" key="5">
    <source>
        <dbReference type="ARBA" id="ARBA00021108"/>
    </source>
</evidence>
<keyword evidence="9" id="KW-0808">Transferase</keyword>
<keyword evidence="7 9" id="KW-0501">Molybdenum cofactor biosynthesis</keyword>
<evidence type="ECO:0000256" key="8">
    <source>
        <dbReference type="ARBA" id="ARBA00047317"/>
    </source>
</evidence>
<dbReference type="InterPro" id="IPR036135">
    <property type="entry name" value="MoeA_linker/N_sf"/>
</dbReference>
<proteinExistence type="inferred from homology"/>
<dbReference type="EC" id="2.10.1.1" evidence="4 9"/>
<evidence type="ECO:0000313" key="12">
    <source>
        <dbReference type="Proteomes" id="UP001527099"/>
    </source>
</evidence>